<dbReference type="PRINTS" id="PR00613">
    <property type="entry name" value="MYOGLOBIN"/>
</dbReference>
<dbReference type="RefSeq" id="XP_009058016.1">
    <property type="nucleotide sequence ID" value="XM_009059768.1"/>
</dbReference>
<dbReference type="Proteomes" id="UP000030746">
    <property type="component" value="Unassembled WGS sequence"/>
</dbReference>
<keyword evidence="6" id="KW-0479">Metal-binding</keyword>
<dbReference type="GO" id="GO:0005344">
    <property type="term" value="F:oxygen carrier activity"/>
    <property type="evidence" value="ECO:0007669"/>
    <property type="project" value="UniProtKB-KW"/>
</dbReference>
<evidence type="ECO:0000256" key="1">
    <source>
        <dbReference type="ARBA" id="ARBA00013895"/>
    </source>
</evidence>
<dbReference type="GO" id="GO:0016491">
    <property type="term" value="F:oxidoreductase activity"/>
    <property type="evidence" value="ECO:0007669"/>
    <property type="project" value="UniProtKB-KW"/>
</dbReference>
<dbReference type="InterPro" id="IPR044399">
    <property type="entry name" value="Mb-like_M"/>
</dbReference>
<comment type="subcellular location">
    <subcellularLocation>
        <location evidence="11">Cytoplasm</location>
        <location evidence="11">Sarcoplasm</location>
    </subcellularLocation>
</comment>
<keyword evidence="9" id="KW-0514">Muscle protein</keyword>
<evidence type="ECO:0000256" key="12">
    <source>
        <dbReference type="ARBA" id="ARBA00044552"/>
    </source>
</evidence>
<gene>
    <name evidence="18" type="ORF">LOTGIDRAFT_203115</name>
</gene>
<dbReference type="SUPFAM" id="SSF46458">
    <property type="entry name" value="Globin-like"/>
    <property type="match status" value="1"/>
</dbReference>
<dbReference type="EMBL" id="KB202283">
    <property type="protein sequence ID" value="ESO91320.1"/>
    <property type="molecule type" value="Genomic_DNA"/>
</dbReference>
<evidence type="ECO:0000256" key="3">
    <source>
        <dbReference type="ARBA" id="ARBA00022490"/>
    </source>
</evidence>
<dbReference type="CTD" id="20245580"/>
<dbReference type="InterPro" id="IPR009050">
    <property type="entry name" value="Globin-like_sf"/>
</dbReference>
<evidence type="ECO:0000313" key="18">
    <source>
        <dbReference type="EMBL" id="ESO91320.1"/>
    </source>
</evidence>
<evidence type="ECO:0000256" key="16">
    <source>
        <dbReference type="RuleBase" id="RU000356"/>
    </source>
</evidence>
<dbReference type="AlphaFoldDB" id="V4A8E7"/>
<evidence type="ECO:0000256" key="15">
    <source>
        <dbReference type="ARBA" id="ARBA00049931"/>
    </source>
</evidence>
<dbReference type="OMA" id="GAWEKIY"/>
<comment type="similarity">
    <text evidence="16">Belongs to the globin family.</text>
</comment>
<feature type="domain" description="Globin" evidence="17">
    <location>
        <begin position="27"/>
        <end position="174"/>
    </location>
</feature>
<keyword evidence="19" id="KW-1185">Reference proteome</keyword>
<evidence type="ECO:0000256" key="13">
    <source>
        <dbReference type="ARBA" id="ARBA00044553"/>
    </source>
</evidence>
<accession>V4A8E7</accession>
<organism evidence="18 19">
    <name type="scientific">Lottia gigantea</name>
    <name type="common">Giant owl limpet</name>
    <dbReference type="NCBI Taxonomy" id="225164"/>
    <lineage>
        <taxon>Eukaryota</taxon>
        <taxon>Metazoa</taxon>
        <taxon>Spiralia</taxon>
        <taxon>Lophotrochozoa</taxon>
        <taxon>Mollusca</taxon>
        <taxon>Gastropoda</taxon>
        <taxon>Patellogastropoda</taxon>
        <taxon>Lottioidea</taxon>
        <taxon>Lottiidae</taxon>
        <taxon>Lottia</taxon>
    </lineage>
</organism>
<protein>
    <recommendedName>
        <fullName evidence="1">Globin</fullName>
    </recommendedName>
    <alternativeName>
        <fullName evidence="10">Myoglobin</fullName>
    </alternativeName>
    <alternativeName>
        <fullName evidence="12">Nitrite reductase MB</fullName>
    </alternativeName>
    <alternativeName>
        <fullName evidence="13">Pseudoperoxidase MB</fullName>
    </alternativeName>
</protein>
<evidence type="ECO:0000256" key="9">
    <source>
        <dbReference type="ARBA" id="ARBA00023179"/>
    </source>
</evidence>
<keyword evidence="2 16" id="KW-0813">Transport</keyword>
<dbReference type="CDD" id="cd01040">
    <property type="entry name" value="Mb-like"/>
    <property type="match status" value="1"/>
</dbReference>
<dbReference type="PROSITE" id="PS01033">
    <property type="entry name" value="GLOBIN"/>
    <property type="match status" value="1"/>
</dbReference>
<dbReference type="GO" id="GO:0016528">
    <property type="term" value="C:sarcoplasm"/>
    <property type="evidence" value="ECO:0007669"/>
    <property type="project" value="UniProtKB-SubCell"/>
</dbReference>
<evidence type="ECO:0000256" key="4">
    <source>
        <dbReference type="ARBA" id="ARBA00022617"/>
    </source>
</evidence>
<dbReference type="GO" id="GO:0019825">
    <property type="term" value="F:oxygen binding"/>
    <property type="evidence" value="ECO:0007669"/>
    <property type="project" value="InterPro"/>
</dbReference>
<dbReference type="KEGG" id="lgi:LOTGIDRAFT_203115"/>
<evidence type="ECO:0000256" key="2">
    <source>
        <dbReference type="ARBA" id="ARBA00022448"/>
    </source>
</evidence>
<name>V4A8E7_LOTGI</name>
<evidence type="ECO:0000256" key="7">
    <source>
        <dbReference type="ARBA" id="ARBA00023002"/>
    </source>
</evidence>
<dbReference type="Gene3D" id="1.10.490.10">
    <property type="entry name" value="Globins"/>
    <property type="match status" value="1"/>
</dbReference>
<evidence type="ECO:0000256" key="8">
    <source>
        <dbReference type="ARBA" id="ARBA00023004"/>
    </source>
</evidence>
<proteinExistence type="inferred from homology"/>
<evidence type="ECO:0000256" key="6">
    <source>
        <dbReference type="ARBA" id="ARBA00022723"/>
    </source>
</evidence>
<reference evidence="18 19" key="1">
    <citation type="journal article" date="2013" name="Nature">
        <title>Insights into bilaterian evolution from three spiralian genomes.</title>
        <authorList>
            <person name="Simakov O."/>
            <person name="Marletaz F."/>
            <person name="Cho S.J."/>
            <person name="Edsinger-Gonzales E."/>
            <person name="Havlak P."/>
            <person name="Hellsten U."/>
            <person name="Kuo D.H."/>
            <person name="Larsson T."/>
            <person name="Lv J."/>
            <person name="Arendt D."/>
            <person name="Savage R."/>
            <person name="Osoegawa K."/>
            <person name="de Jong P."/>
            <person name="Grimwood J."/>
            <person name="Chapman J.A."/>
            <person name="Shapiro H."/>
            <person name="Aerts A."/>
            <person name="Otillar R.P."/>
            <person name="Terry A.Y."/>
            <person name="Boore J.L."/>
            <person name="Grigoriev I.V."/>
            <person name="Lindberg D.R."/>
            <person name="Seaver E.C."/>
            <person name="Weisblat D.A."/>
            <person name="Putnam N.H."/>
            <person name="Rokhsar D.S."/>
        </authorList>
    </citation>
    <scope>NUCLEOTIDE SEQUENCE [LARGE SCALE GENOMIC DNA]</scope>
</reference>
<dbReference type="InterPro" id="IPR000971">
    <property type="entry name" value="Globin"/>
</dbReference>
<comment type="catalytic activity">
    <reaction evidence="14">
        <text>Fe(III)-heme b-[protein] + nitric oxide + H2O = Fe(II)-heme b-[protein] + nitrite + 2 H(+)</text>
        <dbReference type="Rhea" id="RHEA:77711"/>
        <dbReference type="Rhea" id="RHEA-COMP:18975"/>
        <dbReference type="Rhea" id="RHEA-COMP:18976"/>
        <dbReference type="ChEBI" id="CHEBI:15377"/>
        <dbReference type="ChEBI" id="CHEBI:15378"/>
        <dbReference type="ChEBI" id="CHEBI:16301"/>
        <dbReference type="ChEBI" id="CHEBI:16480"/>
        <dbReference type="ChEBI" id="CHEBI:55376"/>
        <dbReference type="ChEBI" id="CHEBI:60344"/>
    </reaction>
    <physiologicalReaction direction="right-to-left" evidence="14">
        <dbReference type="Rhea" id="RHEA:77713"/>
    </physiologicalReaction>
</comment>
<keyword evidence="3" id="KW-0963">Cytoplasm</keyword>
<dbReference type="PANTHER" id="PTHR47217">
    <property type="entry name" value="GLOBIN-LIKE PROTEIN"/>
    <property type="match status" value="1"/>
</dbReference>
<evidence type="ECO:0000256" key="5">
    <source>
        <dbReference type="ARBA" id="ARBA00022621"/>
    </source>
</evidence>
<dbReference type="GeneID" id="20245580"/>
<dbReference type="InterPro" id="IPR002335">
    <property type="entry name" value="Myoglobin"/>
</dbReference>
<dbReference type="Pfam" id="PF00042">
    <property type="entry name" value="Globin"/>
    <property type="match status" value="1"/>
</dbReference>
<comment type="catalytic activity">
    <reaction evidence="15">
        <text>H2O2 + AH2 = A + 2 H2O</text>
        <dbReference type="Rhea" id="RHEA:30275"/>
        <dbReference type="ChEBI" id="CHEBI:13193"/>
        <dbReference type="ChEBI" id="CHEBI:15377"/>
        <dbReference type="ChEBI" id="CHEBI:16240"/>
        <dbReference type="ChEBI" id="CHEBI:17499"/>
    </reaction>
</comment>
<sequence>MGLVMSSIQYIFGGGEQGLDIPDKATGLTIREKRLIVNSWEQIKVNIKQNGVALFIGYFIAYPYTQDYFHKFKGKDLKQVEKSAQMRSHGTTVMHALNALVENLDDPECLVDLLQKNAVTHFKLGIRYQQYKELFDMFPGYLKDRIGAQCTEQTVVAWNKATNVMLSIIETELTKQSNVTK</sequence>
<keyword evidence="4 16" id="KW-0349">Heme</keyword>
<dbReference type="OrthoDB" id="436496at2759"/>
<evidence type="ECO:0000256" key="11">
    <source>
        <dbReference type="ARBA" id="ARBA00044498"/>
    </source>
</evidence>
<keyword evidence="7" id="KW-0560">Oxidoreductase</keyword>
<dbReference type="HOGENOM" id="CLU_003827_13_1_1"/>
<dbReference type="InterPro" id="IPR012292">
    <property type="entry name" value="Globin/Proto"/>
</dbReference>
<keyword evidence="8" id="KW-0408">Iron</keyword>
<keyword evidence="5 16" id="KW-0561">Oxygen transport</keyword>
<evidence type="ECO:0000313" key="19">
    <source>
        <dbReference type="Proteomes" id="UP000030746"/>
    </source>
</evidence>
<evidence type="ECO:0000259" key="17">
    <source>
        <dbReference type="PROSITE" id="PS01033"/>
    </source>
</evidence>
<dbReference type="PANTHER" id="PTHR47217:SF1">
    <property type="entry name" value="GLOBIN-LIKE PROTEIN"/>
    <property type="match status" value="1"/>
</dbReference>
<dbReference type="GO" id="GO:0020037">
    <property type="term" value="F:heme binding"/>
    <property type="evidence" value="ECO:0007669"/>
    <property type="project" value="InterPro"/>
</dbReference>
<evidence type="ECO:0000256" key="14">
    <source>
        <dbReference type="ARBA" id="ARBA00048118"/>
    </source>
</evidence>
<evidence type="ECO:0000256" key="10">
    <source>
        <dbReference type="ARBA" id="ARBA00030087"/>
    </source>
</evidence>
<dbReference type="GO" id="GO:0046872">
    <property type="term" value="F:metal ion binding"/>
    <property type="evidence" value="ECO:0007669"/>
    <property type="project" value="UniProtKB-KW"/>
</dbReference>